<dbReference type="KEGG" id="gfe:Gferi_00370"/>
<dbReference type="RefSeq" id="WP_069973723.1">
    <property type="nucleotide sequence ID" value="NZ_CP017269.1"/>
</dbReference>
<organism evidence="1 2">
    <name type="scientific">Geosporobacter ferrireducens</name>
    <dbReference type="NCBI Taxonomy" id="1424294"/>
    <lineage>
        <taxon>Bacteria</taxon>
        <taxon>Bacillati</taxon>
        <taxon>Bacillota</taxon>
        <taxon>Clostridia</taxon>
        <taxon>Peptostreptococcales</taxon>
        <taxon>Thermotaleaceae</taxon>
        <taxon>Geosporobacter</taxon>
    </lineage>
</organism>
<dbReference type="InterPro" id="IPR012902">
    <property type="entry name" value="N_methyl_site"/>
</dbReference>
<dbReference type="Proteomes" id="UP000095743">
    <property type="component" value="Chromosome"/>
</dbReference>
<proteinExistence type="predicted"/>
<dbReference type="InterPro" id="IPR045584">
    <property type="entry name" value="Pilin-like"/>
</dbReference>
<dbReference type="NCBIfam" id="TIGR02532">
    <property type="entry name" value="IV_pilin_GFxxxE"/>
    <property type="match status" value="1"/>
</dbReference>
<evidence type="ECO:0000313" key="1">
    <source>
        <dbReference type="EMBL" id="AOT68169.1"/>
    </source>
</evidence>
<reference evidence="1 2" key="1">
    <citation type="submission" date="2016-09" db="EMBL/GenBank/DDBJ databases">
        <title>Genomic analysis reveals versatility of anaerobic energy metabolism of Geosporobacter ferrireducens IRF9 of phylum Firmicutes.</title>
        <authorList>
            <person name="Kim S.-J."/>
        </authorList>
    </citation>
    <scope>NUCLEOTIDE SEQUENCE [LARGE SCALE GENOMIC DNA]</scope>
    <source>
        <strain evidence="1 2">IRF9</strain>
    </source>
</reference>
<protein>
    <recommendedName>
        <fullName evidence="3">Prepilin-type N-terminal cleavage/methylation domain-containing protein</fullName>
    </recommendedName>
</protein>
<name>A0A1D8GB75_9FIRM</name>
<evidence type="ECO:0000313" key="2">
    <source>
        <dbReference type="Proteomes" id="UP000095743"/>
    </source>
</evidence>
<evidence type="ECO:0008006" key="3">
    <source>
        <dbReference type="Google" id="ProtNLM"/>
    </source>
</evidence>
<dbReference type="Pfam" id="PF07963">
    <property type="entry name" value="N_methyl"/>
    <property type="match status" value="1"/>
</dbReference>
<dbReference type="EMBL" id="CP017269">
    <property type="protein sequence ID" value="AOT68169.1"/>
    <property type="molecule type" value="Genomic_DNA"/>
</dbReference>
<dbReference type="PROSITE" id="PS00409">
    <property type="entry name" value="PROKAR_NTER_METHYL"/>
    <property type="match status" value="1"/>
</dbReference>
<keyword evidence="2" id="KW-1185">Reference proteome</keyword>
<dbReference type="SUPFAM" id="SSF54523">
    <property type="entry name" value="Pili subunits"/>
    <property type="match status" value="1"/>
</dbReference>
<dbReference type="STRING" id="1424294.Gferi_00370"/>
<accession>A0A1D8GB75</accession>
<gene>
    <name evidence="1" type="ORF">Gferi_00370</name>
</gene>
<dbReference type="AlphaFoldDB" id="A0A1D8GB75"/>
<sequence>MKVKQKGYTLIELVLVVSLMSLLTSIAAPRMDKTFFNMKVYSRELCADIRYIRLMKMTEGGAYRILLHEEYYRVLNGSKELKTVELPKHMQLLYPAQVIRFNQNGAPSWSGTISVRDKKSGRYYEITIVPASGRVLLKDEIKSS</sequence>